<dbReference type="PROSITE" id="PS00107">
    <property type="entry name" value="PROTEIN_KINASE_ATP"/>
    <property type="match status" value="1"/>
</dbReference>
<evidence type="ECO:0000256" key="2">
    <source>
        <dbReference type="ARBA" id="ARBA00022741"/>
    </source>
</evidence>
<dbReference type="SUPFAM" id="SSF56112">
    <property type="entry name" value="Protein kinase-like (PK-like)"/>
    <property type="match status" value="1"/>
</dbReference>
<keyword evidence="8" id="KW-1185">Reference proteome</keyword>
<dbReference type="Pfam" id="PF00069">
    <property type="entry name" value="Pkinase"/>
    <property type="match status" value="1"/>
</dbReference>
<dbReference type="GeneID" id="25728933"/>
<gene>
    <name evidence="7" type="ORF">MNEG_1165</name>
</gene>
<dbReference type="PANTHER" id="PTHR44329:SF214">
    <property type="entry name" value="PROTEIN KINASE DOMAIN-CONTAINING PROTEIN"/>
    <property type="match status" value="1"/>
</dbReference>
<keyword evidence="2 5" id="KW-0547">Nucleotide-binding</keyword>
<dbReference type="PROSITE" id="PS50011">
    <property type="entry name" value="PROTEIN_KINASE_DOM"/>
    <property type="match status" value="1"/>
</dbReference>
<dbReference type="InterPro" id="IPR017441">
    <property type="entry name" value="Protein_kinase_ATP_BS"/>
</dbReference>
<dbReference type="GO" id="GO:0004674">
    <property type="term" value="F:protein serine/threonine kinase activity"/>
    <property type="evidence" value="ECO:0007669"/>
    <property type="project" value="TreeGrafter"/>
</dbReference>
<evidence type="ECO:0000259" key="6">
    <source>
        <dbReference type="PROSITE" id="PS50011"/>
    </source>
</evidence>
<dbReference type="InterPro" id="IPR008271">
    <property type="entry name" value="Ser/Thr_kinase_AS"/>
</dbReference>
<evidence type="ECO:0000256" key="3">
    <source>
        <dbReference type="ARBA" id="ARBA00022777"/>
    </source>
</evidence>
<keyword evidence="1" id="KW-0808">Transferase</keyword>
<accession>A0A0D2NR36</accession>
<dbReference type="EMBL" id="KK100330">
    <property type="protein sequence ID" value="KIZ06791.1"/>
    <property type="molecule type" value="Genomic_DNA"/>
</dbReference>
<name>A0A0D2NR36_9CHLO</name>
<reference evidence="7 8" key="1">
    <citation type="journal article" date="2013" name="BMC Genomics">
        <title>Reconstruction of the lipid metabolism for the microalga Monoraphidium neglectum from its genome sequence reveals characteristics suitable for biofuel production.</title>
        <authorList>
            <person name="Bogen C."/>
            <person name="Al-Dilaimi A."/>
            <person name="Albersmeier A."/>
            <person name="Wichmann J."/>
            <person name="Grundmann M."/>
            <person name="Rupp O."/>
            <person name="Lauersen K.J."/>
            <person name="Blifernez-Klassen O."/>
            <person name="Kalinowski J."/>
            <person name="Goesmann A."/>
            <person name="Mussgnug J.H."/>
            <person name="Kruse O."/>
        </authorList>
    </citation>
    <scope>NUCLEOTIDE SEQUENCE [LARGE SCALE GENOMIC DNA]</scope>
    <source>
        <strain evidence="7 8">SAG 48.87</strain>
    </source>
</reference>
<dbReference type="RefSeq" id="XP_013905810.1">
    <property type="nucleotide sequence ID" value="XM_014050356.1"/>
</dbReference>
<dbReference type="KEGG" id="mng:MNEG_1165"/>
<evidence type="ECO:0000256" key="1">
    <source>
        <dbReference type="ARBA" id="ARBA00022679"/>
    </source>
</evidence>
<feature type="binding site" evidence="5">
    <location>
        <position position="271"/>
    </location>
    <ligand>
        <name>ATP</name>
        <dbReference type="ChEBI" id="CHEBI:30616"/>
    </ligand>
</feature>
<protein>
    <submittedName>
        <fullName evidence="7">Putative receptor protein kinase TMK1</fullName>
    </submittedName>
</protein>
<dbReference type="GO" id="GO:0005524">
    <property type="term" value="F:ATP binding"/>
    <property type="evidence" value="ECO:0007669"/>
    <property type="project" value="UniProtKB-UniRule"/>
</dbReference>
<dbReference type="Gene3D" id="1.10.510.10">
    <property type="entry name" value="Transferase(Phosphotransferase) domain 1"/>
    <property type="match status" value="1"/>
</dbReference>
<dbReference type="SMART" id="SM00220">
    <property type="entry name" value="S_TKc"/>
    <property type="match status" value="1"/>
</dbReference>
<evidence type="ECO:0000313" key="7">
    <source>
        <dbReference type="EMBL" id="KIZ06791.1"/>
    </source>
</evidence>
<sequence>MRVSARLALLEPAPSSSALLFEAPGRGREKAGGSVCAPAGGSLVLPGDATAPVAATRLPLASTLLASATCVRPARDVFTRSSGRVSSLVVVPLISEDDGGSVLGGIYFAMDQPCDVSNIQDTLLGFISTVTPLLHNKLAGQAEFLAALVADQGASSKGGGCKLVPAPHSHAGSAKARPLAGGAPAAPAGTSVPLVALASDALPAARAGSLTAMGGNRINAEAMLQVLQQDLRAKGRQGAGAQELVVGPMLGKGGFGVVHKAWWHRVPVAAKIMPARATEREAMRDAVEMAVLSTVHHPHVVSVFSCLTDMVEDTDTDKSSGGASSSSSLLLGAKTRYRRLRPEESAWGEQAVFSIVVMELCDRGTLRTAIKSGLLHQQLPGGAIGVRLANGLELLLDVAYAVQHLHSINLVHGDIKMENILLKSDPSRQLGVTPKLADFGLTRILNDSDHSVNLDGAGTVTHLAPEMFKAGTIITKAVDAYAFGILLWEVYTGQRAFAGLATTG</sequence>
<dbReference type="InterPro" id="IPR011009">
    <property type="entry name" value="Kinase-like_dom_sf"/>
</dbReference>
<evidence type="ECO:0000313" key="8">
    <source>
        <dbReference type="Proteomes" id="UP000054498"/>
    </source>
</evidence>
<dbReference type="AlphaFoldDB" id="A0A0D2NR36"/>
<keyword evidence="3 7" id="KW-0418">Kinase</keyword>
<dbReference type="InterPro" id="IPR000719">
    <property type="entry name" value="Prot_kinase_dom"/>
</dbReference>
<dbReference type="Gene3D" id="3.30.200.20">
    <property type="entry name" value="Phosphorylase Kinase, domain 1"/>
    <property type="match status" value="1"/>
</dbReference>
<dbReference type="Proteomes" id="UP000054498">
    <property type="component" value="Unassembled WGS sequence"/>
</dbReference>
<organism evidence="7 8">
    <name type="scientific">Monoraphidium neglectum</name>
    <dbReference type="NCBI Taxonomy" id="145388"/>
    <lineage>
        <taxon>Eukaryota</taxon>
        <taxon>Viridiplantae</taxon>
        <taxon>Chlorophyta</taxon>
        <taxon>core chlorophytes</taxon>
        <taxon>Chlorophyceae</taxon>
        <taxon>CS clade</taxon>
        <taxon>Sphaeropleales</taxon>
        <taxon>Selenastraceae</taxon>
        <taxon>Monoraphidium</taxon>
    </lineage>
</organism>
<evidence type="ECO:0000256" key="4">
    <source>
        <dbReference type="ARBA" id="ARBA00022840"/>
    </source>
</evidence>
<dbReference type="PANTHER" id="PTHR44329">
    <property type="entry name" value="SERINE/THREONINE-PROTEIN KINASE TNNI3K-RELATED"/>
    <property type="match status" value="1"/>
</dbReference>
<dbReference type="STRING" id="145388.A0A0D2NR36"/>
<dbReference type="PROSITE" id="PS00108">
    <property type="entry name" value="PROTEIN_KINASE_ST"/>
    <property type="match status" value="1"/>
</dbReference>
<dbReference type="InterPro" id="IPR051681">
    <property type="entry name" value="Ser/Thr_Kinases-Pseudokinases"/>
</dbReference>
<proteinExistence type="predicted"/>
<keyword evidence="7" id="KW-0675">Receptor</keyword>
<keyword evidence="4 5" id="KW-0067">ATP-binding</keyword>
<evidence type="ECO:0000256" key="5">
    <source>
        <dbReference type="PROSITE-ProRule" id="PRU10141"/>
    </source>
</evidence>
<dbReference type="OrthoDB" id="4062651at2759"/>
<feature type="domain" description="Protein kinase" evidence="6">
    <location>
        <begin position="244"/>
        <end position="504"/>
    </location>
</feature>